<dbReference type="AlphaFoldDB" id="R1HN70"/>
<comment type="caution">
    <text evidence="1">The sequence shown here is derived from an EMBL/GenBank/DDBJ whole genome shotgun (WGS) entry which is preliminary data.</text>
</comment>
<dbReference type="EMBL" id="AOUO01000456">
    <property type="protein sequence ID" value="EOD64960.1"/>
    <property type="molecule type" value="Genomic_DNA"/>
</dbReference>
<evidence type="ECO:0000313" key="2">
    <source>
        <dbReference type="Proteomes" id="UP000014139"/>
    </source>
</evidence>
<keyword evidence="2" id="KW-1185">Reference proteome</keyword>
<protein>
    <submittedName>
        <fullName evidence="1">Carbamoyl-phosphate synthase L chain, ATP binding domain protein</fullName>
    </submittedName>
</protein>
<dbReference type="eggNOG" id="COG0151">
    <property type="taxonomic scope" value="Bacteria"/>
</dbReference>
<dbReference type="Proteomes" id="UP000014139">
    <property type="component" value="Unassembled WGS sequence"/>
</dbReference>
<accession>R1HN70</accession>
<name>R1HN70_9PSEU</name>
<feature type="non-terminal residue" evidence="1">
    <location>
        <position position="94"/>
    </location>
</feature>
<evidence type="ECO:0000313" key="1">
    <source>
        <dbReference type="EMBL" id="EOD64960.1"/>
    </source>
</evidence>
<gene>
    <name evidence="1" type="ORF">H480_29161</name>
</gene>
<proteinExistence type="predicted"/>
<organism evidence="1 2">
    <name type="scientific">Amycolatopsis vancoresmycina DSM 44592</name>
    <dbReference type="NCBI Taxonomy" id="1292037"/>
    <lineage>
        <taxon>Bacteria</taxon>
        <taxon>Bacillati</taxon>
        <taxon>Actinomycetota</taxon>
        <taxon>Actinomycetes</taxon>
        <taxon>Pseudonocardiales</taxon>
        <taxon>Pseudonocardiaceae</taxon>
        <taxon>Amycolatopsis</taxon>
    </lineage>
</organism>
<sequence>MAARTAVIVDGYSTGNFLPPAFRRLGADVVHVRSSADLMPSMAPPDLDRYRADLACPAAAAIPGVVAALAAHDPVAVVAGAESGVPLADALGER</sequence>
<reference evidence="1 2" key="1">
    <citation type="submission" date="2013-02" db="EMBL/GenBank/DDBJ databases">
        <title>Draft genome sequence of Amycolatopsis vancoresmycina strain DSM 44592T.</title>
        <authorList>
            <person name="Kumar S."/>
            <person name="Kaur N."/>
            <person name="Kaur C."/>
            <person name="Raghava G.P.S."/>
            <person name="Mayilraj S."/>
        </authorList>
    </citation>
    <scope>NUCLEOTIDE SEQUENCE [LARGE SCALE GENOMIC DNA]</scope>
    <source>
        <strain evidence="1 2">DSM 44592</strain>
    </source>
</reference>